<comment type="caution">
    <text evidence="1">The sequence shown here is derived from an EMBL/GenBank/DDBJ whole genome shotgun (WGS) entry which is preliminary data.</text>
</comment>
<evidence type="ECO:0000313" key="1">
    <source>
        <dbReference type="EMBL" id="MCM2561884.1"/>
    </source>
</evidence>
<organism evidence="1 2">
    <name type="scientific">Lutimaribacter degradans</name>
    <dbReference type="NCBI Taxonomy" id="2945989"/>
    <lineage>
        <taxon>Bacteria</taxon>
        <taxon>Pseudomonadati</taxon>
        <taxon>Pseudomonadota</taxon>
        <taxon>Alphaproteobacteria</taxon>
        <taxon>Rhodobacterales</taxon>
        <taxon>Roseobacteraceae</taxon>
        <taxon>Lutimaribacter</taxon>
    </lineage>
</organism>
<dbReference type="EMBL" id="JAMQGO010000003">
    <property type="protein sequence ID" value="MCM2561884.1"/>
    <property type="molecule type" value="Genomic_DNA"/>
</dbReference>
<sequence>MPGGRTNHIWRVESDQAPLVVKLYIKQAGTPLFPNDDRAEYAVLQHLAGSGLAPHPVAHVATAAGPCVIYRHVPGSHSSSDPAGIGAVLRHLHRIAPPAGLRHVASGSAAILRKGDEILAQCEDDAGLRAFRPKLAVGATADPVFLHGDPVPANILATAQGSCLIDWQCPAVGDRCEDLAICLSPAMRFLYGGQPLGRENENRFLQAYGDPATVARYRALAPAFHWRMAAYCQWRAQRREPDNSHAKELELSALRALA</sequence>
<protein>
    <submittedName>
        <fullName evidence="1">Aminoglycoside phosphotransferase family protein</fullName>
    </submittedName>
</protein>
<evidence type="ECO:0000313" key="2">
    <source>
        <dbReference type="Proteomes" id="UP001203036"/>
    </source>
</evidence>
<proteinExistence type="predicted"/>
<dbReference type="Proteomes" id="UP001203036">
    <property type="component" value="Unassembled WGS sequence"/>
</dbReference>
<gene>
    <name evidence="1" type="ORF">M8744_06995</name>
</gene>
<keyword evidence="2" id="KW-1185">Reference proteome</keyword>
<reference evidence="1" key="1">
    <citation type="submission" date="2022-06" db="EMBL/GenBank/DDBJ databases">
        <title>Lutimaribacter sp. EGI FJ00013, a novel bacterium isolated from a salt lake sediment enrichment.</title>
        <authorList>
            <person name="Gao L."/>
            <person name="Fang B.-Z."/>
            <person name="Li W.-J."/>
        </authorList>
    </citation>
    <scope>NUCLEOTIDE SEQUENCE</scope>
    <source>
        <strain evidence="1">EGI FJ00013</strain>
    </source>
</reference>
<name>A0ACC5ZWV4_9RHOB</name>
<accession>A0ACC5ZWV4</accession>